<keyword evidence="1" id="KW-0233">DNA recombination</keyword>
<feature type="region of interest" description="Disordered" evidence="2">
    <location>
        <begin position="1"/>
        <end position="55"/>
    </location>
</feature>
<accession>A0A812K5L7</accession>
<reference evidence="3" key="1">
    <citation type="submission" date="2021-02" db="EMBL/GenBank/DDBJ databases">
        <authorList>
            <person name="Dougan E. K."/>
            <person name="Rhodes N."/>
            <person name="Thang M."/>
            <person name="Chan C."/>
        </authorList>
    </citation>
    <scope>NUCLEOTIDE SEQUENCE</scope>
</reference>
<proteinExistence type="predicted"/>
<evidence type="ECO:0000256" key="1">
    <source>
        <dbReference type="ARBA" id="ARBA00023172"/>
    </source>
</evidence>
<dbReference type="Proteomes" id="UP000604046">
    <property type="component" value="Unassembled WGS sequence"/>
</dbReference>
<organism evidence="3 4">
    <name type="scientific">Symbiodinium natans</name>
    <dbReference type="NCBI Taxonomy" id="878477"/>
    <lineage>
        <taxon>Eukaryota</taxon>
        <taxon>Sar</taxon>
        <taxon>Alveolata</taxon>
        <taxon>Dinophyceae</taxon>
        <taxon>Suessiales</taxon>
        <taxon>Symbiodiniaceae</taxon>
        <taxon>Symbiodinium</taxon>
    </lineage>
</organism>
<protein>
    <submittedName>
        <fullName evidence="3">Uncharacterized protein</fullName>
    </submittedName>
</protein>
<evidence type="ECO:0000313" key="3">
    <source>
        <dbReference type="EMBL" id="CAE7217820.1"/>
    </source>
</evidence>
<gene>
    <name evidence="3" type="ORF">SNAT2548_LOCUS7774</name>
</gene>
<dbReference type="AlphaFoldDB" id="A0A812K5L7"/>
<dbReference type="GO" id="GO:0006310">
    <property type="term" value="P:DNA recombination"/>
    <property type="evidence" value="ECO:0007669"/>
    <property type="project" value="UniProtKB-KW"/>
</dbReference>
<dbReference type="InterPro" id="IPR013762">
    <property type="entry name" value="Integrase-like_cat_sf"/>
</dbReference>
<dbReference type="GO" id="GO:0003677">
    <property type="term" value="F:DNA binding"/>
    <property type="evidence" value="ECO:0007669"/>
    <property type="project" value="InterPro"/>
</dbReference>
<dbReference type="Gene3D" id="1.10.443.10">
    <property type="entry name" value="Intergrase catalytic core"/>
    <property type="match status" value="1"/>
</dbReference>
<sequence length="526" mass="58404">MECEGPLAAGTGESESSTLARLAGPEPAPKWAKRADAPITRFSKGAQKWTGGRIPEEEKRAALESLVSDMEAASSKGPNAALLKTWQSVHESWFGADGEPAFPLSVEKLRAVGAVFKARGYRSFPNYLTKAKQQHIRLTGSWPVLLDLEARQIKRSVRRGLGPSRQSEPLQLERVAEMPSDLLSSPEPLVEDGPVGPWNLAVLGVYFMLREIESSLSLASSITLDFALKMVCWLLPSSKTDSTALTTTREWHCLCEANTIWLCPFHAAVRQMEFLKDLFGDENGALPAGLPFFPSVRGETVAKEAVVSTLKVWHRRAGITVVDSDGNELMGGHSMRTGGAVLLASEGVHLYQIELMARWKSAMLVHYAKSAPLKKMSRDYVRNKVQQELHSRLDELAQALEEVKKQCPSKPSQLERAEFVAERIKGPMRKMAQEEVSLLKRQLLAAPSAYIQNPDRRKTWHKASVDGYLHPPNTWRTLCGWPHGVNAFVRCDNLPEGDYAGRHDVRHHGDKTPWLQDSDLSYLSAS</sequence>
<name>A0A812K5L7_9DINO</name>
<dbReference type="SUPFAM" id="SSF56349">
    <property type="entry name" value="DNA breaking-rejoining enzymes"/>
    <property type="match status" value="1"/>
</dbReference>
<evidence type="ECO:0000256" key="2">
    <source>
        <dbReference type="SAM" id="MobiDB-lite"/>
    </source>
</evidence>
<dbReference type="OrthoDB" id="490466at2759"/>
<keyword evidence="4" id="KW-1185">Reference proteome</keyword>
<comment type="caution">
    <text evidence="3">The sequence shown here is derived from an EMBL/GenBank/DDBJ whole genome shotgun (WGS) entry which is preliminary data.</text>
</comment>
<dbReference type="InterPro" id="IPR011010">
    <property type="entry name" value="DNA_brk_join_enz"/>
</dbReference>
<dbReference type="GO" id="GO:0015074">
    <property type="term" value="P:DNA integration"/>
    <property type="evidence" value="ECO:0007669"/>
    <property type="project" value="InterPro"/>
</dbReference>
<evidence type="ECO:0000313" key="4">
    <source>
        <dbReference type="Proteomes" id="UP000604046"/>
    </source>
</evidence>
<dbReference type="EMBL" id="CAJNDS010000557">
    <property type="protein sequence ID" value="CAE7217820.1"/>
    <property type="molecule type" value="Genomic_DNA"/>
</dbReference>